<keyword evidence="1" id="KW-1133">Transmembrane helix</keyword>
<comment type="caution">
    <text evidence="2">The sequence shown here is derived from an EMBL/GenBank/DDBJ whole genome shotgun (WGS) entry which is preliminary data.</text>
</comment>
<feature type="transmembrane region" description="Helical" evidence="1">
    <location>
        <begin position="265"/>
        <end position="284"/>
    </location>
</feature>
<dbReference type="EMBL" id="SRRM01000019">
    <property type="protein sequence ID" value="TKY85619.1"/>
    <property type="molecule type" value="Genomic_DNA"/>
</dbReference>
<organism evidence="2 3">
    <name type="scientific">Sporisorium graminicola</name>
    <dbReference type="NCBI Taxonomy" id="280036"/>
    <lineage>
        <taxon>Eukaryota</taxon>
        <taxon>Fungi</taxon>
        <taxon>Dikarya</taxon>
        <taxon>Basidiomycota</taxon>
        <taxon>Ustilaginomycotina</taxon>
        <taxon>Ustilaginomycetes</taxon>
        <taxon>Ustilaginales</taxon>
        <taxon>Ustilaginaceae</taxon>
        <taxon>Sporisorium</taxon>
    </lineage>
</organism>
<dbReference type="RefSeq" id="XP_029737604.1">
    <property type="nucleotide sequence ID" value="XM_029885752.1"/>
</dbReference>
<feature type="transmembrane region" description="Helical" evidence="1">
    <location>
        <begin position="304"/>
        <end position="324"/>
    </location>
</feature>
<accession>A0A4V6ET85</accession>
<dbReference type="KEGG" id="sgra:EX895_005158"/>
<name>A0A4V6ET85_9BASI</name>
<feature type="transmembrane region" description="Helical" evidence="1">
    <location>
        <begin position="517"/>
        <end position="533"/>
    </location>
</feature>
<keyword evidence="3" id="KW-1185">Reference proteome</keyword>
<feature type="transmembrane region" description="Helical" evidence="1">
    <location>
        <begin position="477"/>
        <end position="497"/>
    </location>
</feature>
<keyword evidence="1" id="KW-0472">Membrane</keyword>
<dbReference type="AlphaFoldDB" id="A0A4V6ET85"/>
<dbReference type="Proteomes" id="UP000306050">
    <property type="component" value="Chromosome SGRAM_6"/>
</dbReference>
<evidence type="ECO:0000313" key="3">
    <source>
        <dbReference type="Proteomes" id="UP000306050"/>
    </source>
</evidence>
<evidence type="ECO:0000256" key="1">
    <source>
        <dbReference type="SAM" id="Phobius"/>
    </source>
</evidence>
<evidence type="ECO:0000313" key="2">
    <source>
        <dbReference type="EMBL" id="TKY85619.1"/>
    </source>
</evidence>
<keyword evidence="1" id="KW-0812">Transmembrane</keyword>
<protein>
    <submittedName>
        <fullName evidence="2">Uncharacterized protein</fullName>
    </submittedName>
</protein>
<sequence>SDLAVSPFFSAHRNNLHFLKPMSSEVNNTAPGHLPEFRDDNGRILLPHIRTRSRLGMVRTTKVFPNSTFQREHRAERVLDTDSCKNSVDWPCHRNYMNHVFETMLTFTNMSEENTAMRSTDDVESTMPNRFYYAPTLTQVSSPGAPMYQRRIPKRMPSSATSQDFGILRSNASAACEIPPARLDSTKAYFELDWDVYFSAHSLQRVLLAETPFTLVERPKPAPLGPNEEGTRELFANSVSDVQTKLKFDRLGTGDRLHAKDHPTVWFVIKGLSLIWQMPILILLRFAFWYTRKTSAGLWIEAQWLWIACELSNFAVDLISPFVTKKPDPYPSFFGFVFALASIAYVPYMATTLLHLERPTRYSSAPWWKRNPLSFRRRRLTRREKKSIALAGTIDSKPFYVVFALCLVLESFAHQPFILLRPAAMCLIDDSARGSSVPLYEKIFSRGTWAINQSLAELSLLGQAWFNYRAGTFTGKFMVTAIGTAITGSLLQALIAFETWTYWPDANNTPGFDLLNILWLVPTLCTCYQALAYKGVSQVEPVDEDDE</sequence>
<reference evidence="2 3" key="1">
    <citation type="submission" date="2019-05" db="EMBL/GenBank/DDBJ databases">
        <title>Sporisorium graminicola CBS 10092 draft sequencing and annotation.</title>
        <authorList>
            <person name="Solano-Gonzalez S."/>
            <person name="Caddick M.X."/>
            <person name="Darby A."/>
        </authorList>
    </citation>
    <scope>NUCLEOTIDE SEQUENCE [LARGE SCALE GENOMIC DNA]</scope>
    <source>
        <strain evidence="2 3">CBS 10092</strain>
    </source>
</reference>
<gene>
    <name evidence="2" type="ORF">EX895_005158</name>
</gene>
<feature type="transmembrane region" description="Helical" evidence="1">
    <location>
        <begin position="330"/>
        <end position="354"/>
    </location>
</feature>
<feature type="non-terminal residue" evidence="2">
    <location>
        <position position="1"/>
    </location>
</feature>
<dbReference type="GeneID" id="40728053"/>
<proteinExistence type="predicted"/>
<dbReference type="OrthoDB" id="2548253at2759"/>